<evidence type="ECO:0000313" key="1">
    <source>
        <dbReference type="EMBL" id="GLC47898.1"/>
    </source>
</evidence>
<dbReference type="EMBL" id="BRXU01000001">
    <property type="protein sequence ID" value="GLC47898.1"/>
    <property type="molecule type" value="Genomic_DNA"/>
</dbReference>
<accession>A0A9W6B974</accession>
<protein>
    <submittedName>
        <fullName evidence="1">Uncharacterized protein</fullName>
    </submittedName>
</protein>
<dbReference type="Proteomes" id="UP001165080">
    <property type="component" value="Unassembled WGS sequence"/>
</dbReference>
<keyword evidence="2" id="KW-1185">Reference proteome</keyword>
<reference evidence="1 2" key="1">
    <citation type="journal article" date="2023" name="Commun. Biol.">
        <title>Reorganization of the ancestral sex-determining regions during the evolution of trioecy in Pleodorina starrii.</title>
        <authorList>
            <person name="Takahashi K."/>
            <person name="Suzuki S."/>
            <person name="Kawai-Toyooka H."/>
            <person name="Yamamoto K."/>
            <person name="Hamaji T."/>
            <person name="Ootsuki R."/>
            <person name="Yamaguchi H."/>
            <person name="Kawachi M."/>
            <person name="Higashiyama T."/>
            <person name="Nozaki H."/>
        </authorList>
    </citation>
    <scope>NUCLEOTIDE SEQUENCE [LARGE SCALE GENOMIC DNA]</scope>
    <source>
        <strain evidence="1 2">NIES-4479</strain>
    </source>
</reference>
<proteinExistence type="predicted"/>
<dbReference type="PANTHER" id="PTHR35716:SF1">
    <property type="entry name" value="OS05G0574700 PROTEIN"/>
    <property type="match status" value="1"/>
</dbReference>
<evidence type="ECO:0000313" key="2">
    <source>
        <dbReference type="Proteomes" id="UP001165080"/>
    </source>
</evidence>
<dbReference type="OrthoDB" id="10266005at2759"/>
<comment type="caution">
    <text evidence="1">The sequence shown here is derived from an EMBL/GenBank/DDBJ whole genome shotgun (WGS) entry which is preliminary data.</text>
</comment>
<dbReference type="PANTHER" id="PTHR35716">
    <property type="entry name" value="OS05G0574700 PROTEIN-RELATED"/>
    <property type="match status" value="1"/>
</dbReference>
<gene>
    <name evidence="1" type="primary">PLEST000519</name>
    <name evidence="1" type="ORF">PLESTB_000037600</name>
</gene>
<name>A0A9W6B974_9CHLO</name>
<organism evidence="1 2">
    <name type="scientific">Pleodorina starrii</name>
    <dbReference type="NCBI Taxonomy" id="330485"/>
    <lineage>
        <taxon>Eukaryota</taxon>
        <taxon>Viridiplantae</taxon>
        <taxon>Chlorophyta</taxon>
        <taxon>core chlorophytes</taxon>
        <taxon>Chlorophyceae</taxon>
        <taxon>CS clade</taxon>
        <taxon>Chlamydomonadales</taxon>
        <taxon>Volvocaceae</taxon>
        <taxon>Pleodorina</taxon>
    </lineage>
</organism>
<sequence>MFLQQSAWRGVHRQSLPRRCKHRCAAAPAWNPQNTPDPIVMPSPSFSPSESVEVQLKALRTNDEPWLNHGIQTAYEFAADAGGMERSKYFGFSKDLYHLDHFLGMFGNMLGDLINNQSHELLQVAEPEAGVYVVRVRVVGPTGREGEYDFRMVRKELGRKAGSWMTKSVLKAKA</sequence>
<dbReference type="AlphaFoldDB" id="A0A9W6B974"/>